<name>A0AAF3FEI1_9BILA</name>
<dbReference type="PANTHER" id="PTHR22883:SF43">
    <property type="entry name" value="PALMITOYLTRANSFERASE APP"/>
    <property type="match status" value="1"/>
</dbReference>
<evidence type="ECO:0000313" key="12">
    <source>
        <dbReference type="Proteomes" id="UP000887575"/>
    </source>
</evidence>
<evidence type="ECO:0000256" key="8">
    <source>
        <dbReference type="ARBA" id="ARBA00023315"/>
    </source>
</evidence>
<evidence type="ECO:0000256" key="5">
    <source>
        <dbReference type="ARBA" id="ARBA00023136"/>
    </source>
</evidence>
<comment type="similarity">
    <text evidence="10">Belongs to the DHHC palmitoyltransferase family.</text>
</comment>
<evidence type="ECO:0000256" key="7">
    <source>
        <dbReference type="ARBA" id="ARBA00023288"/>
    </source>
</evidence>
<dbReference type="InterPro" id="IPR001594">
    <property type="entry name" value="Palmitoyltrfase_DHHC"/>
</dbReference>
<comment type="subcellular location">
    <subcellularLocation>
        <location evidence="1">Endomembrane system</location>
        <topology evidence="1">Multi-pass membrane protein</topology>
    </subcellularLocation>
</comment>
<dbReference type="WBParaSite" id="MBELARI_LOCUS5042">
    <property type="protein sequence ID" value="MBELARI_LOCUS5042"/>
    <property type="gene ID" value="MBELARI_LOCUS5042"/>
</dbReference>
<comment type="catalytic activity">
    <reaction evidence="9 10">
        <text>L-cysteinyl-[protein] + hexadecanoyl-CoA = S-hexadecanoyl-L-cysteinyl-[protein] + CoA</text>
        <dbReference type="Rhea" id="RHEA:36683"/>
        <dbReference type="Rhea" id="RHEA-COMP:10131"/>
        <dbReference type="Rhea" id="RHEA-COMP:11032"/>
        <dbReference type="ChEBI" id="CHEBI:29950"/>
        <dbReference type="ChEBI" id="CHEBI:57287"/>
        <dbReference type="ChEBI" id="CHEBI:57379"/>
        <dbReference type="ChEBI" id="CHEBI:74151"/>
        <dbReference type="EC" id="2.3.1.225"/>
    </reaction>
</comment>
<keyword evidence="3 10" id="KW-0812">Transmembrane</keyword>
<organism evidence="12 13">
    <name type="scientific">Mesorhabditis belari</name>
    <dbReference type="NCBI Taxonomy" id="2138241"/>
    <lineage>
        <taxon>Eukaryota</taxon>
        <taxon>Metazoa</taxon>
        <taxon>Ecdysozoa</taxon>
        <taxon>Nematoda</taxon>
        <taxon>Chromadorea</taxon>
        <taxon>Rhabditida</taxon>
        <taxon>Rhabditina</taxon>
        <taxon>Rhabditomorpha</taxon>
        <taxon>Rhabditoidea</taxon>
        <taxon>Rhabditidae</taxon>
        <taxon>Mesorhabditinae</taxon>
        <taxon>Mesorhabditis</taxon>
    </lineage>
</organism>
<feature type="transmembrane region" description="Helical" evidence="10">
    <location>
        <begin position="356"/>
        <end position="383"/>
    </location>
</feature>
<dbReference type="GO" id="GO:0005794">
    <property type="term" value="C:Golgi apparatus"/>
    <property type="evidence" value="ECO:0007669"/>
    <property type="project" value="TreeGrafter"/>
</dbReference>
<evidence type="ECO:0000259" key="11">
    <source>
        <dbReference type="Pfam" id="PF01529"/>
    </source>
</evidence>
<dbReference type="GO" id="GO:0005783">
    <property type="term" value="C:endoplasmic reticulum"/>
    <property type="evidence" value="ECO:0007669"/>
    <property type="project" value="TreeGrafter"/>
</dbReference>
<evidence type="ECO:0000256" key="6">
    <source>
        <dbReference type="ARBA" id="ARBA00023139"/>
    </source>
</evidence>
<evidence type="ECO:0000256" key="1">
    <source>
        <dbReference type="ARBA" id="ARBA00004127"/>
    </source>
</evidence>
<dbReference type="Pfam" id="PF01529">
    <property type="entry name" value="DHHC"/>
    <property type="match status" value="1"/>
</dbReference>
<keyword evidence="8 10" id="KW-0012">Acyltransferase</keyword>
<dbReference type="GO" id="GO:0019706">
    <property type="term" value="F:protein-cysteine S-palmitoyltransferase activity"/>
    <property type="evidence" value="ECO:0007669"/>
    <property type="project" value="UniProtKB-EC"/>
</dbReference>
<evidence type="ECO:0000256" key="4">
    <source>
        <dbReference type="ARBA" id="ARBA00022989"/>
    </source>
</evidence>
<evidence type="ECO:0000256" key="2">
    <source>
        <dbReference type="ARBA" id="ARBA00022679"/>
    </source>
</evidence>
<evidence type="ECO:0000256" key="9">
    <source>
        <dbReference type="ARBA" id="ARBA00048048"/>
    </source>
</evidence>
<feature type="domain" description="Palmitoyltransferase DHHC" evidence="11">
    <location>
        <begin position="268"/>
        <end position="393"/>
    </location>
</feature>
<dbReference type="AlphaFoldDB" id="A0AAF3FEI1"/>
<accession>A0AAF3FEI1</accession>
<proteinExistence type="inferred from homology"/>
<dbReference type="Proteomes" id="UP000887575">
    <property type="component" value="Unassembled WGS sequence"/>
</dbReference>
<dbReference type="GO" id="GO:0006612">
    <property type="term" value="P:protein targeting to membrane"/>
    <property type="evidence" value="ECO:0007669"/>
    <property type="project" value="TreeGrafter"/>
</dbReference>
<keyword evidence="12" id="KW-1185">Reference proteome</keyword>
<keyword evidence="5 10" id="KW-0472">Membrane</keyword>
<evidence type="ECO:0000313" key="13">
    <source>
        <dbReference type="WBParaSite" id="MBELARI_LOCUS5042"/>
    </source>
</evidence>
<dbReference type="EC" id="2.3.1.225" evidence="10"/>
<keyword evidence="2 10" id="KW-0808">Transferase</keyword>
<feature type="transmembrane region" description="Helical" evidence="10">
    <location>
        <begin position="313"/>
        <end position="336"/>
    </location>
</feature>
<sequence>MPGENDDGLKPFLLTIKEKKRKRRRPIVFDGERTEFCSPEQLSSSSALLNGGVEQSRRFHGYSQQADGSRYQLSSFSDIELGSIATHSRTVSSTPRRSLQFEPTSPMVPPIFNKSRGDRNYPTGDCAAVNAESSVQSSTNGKRARKWEMHQGRNRFFCNGRFITSRQSGVFLFTVFLISTTLTLFFVFESYFLFHEVFFLLPFIAAVLALFVLSNLFRTSFMDPGILPRATNLEVIEDERLDPVTMGDPARGAPRTRQVAIRGQLLRLKYCSTCRLFRPPRSSHCSICDNCVLNFDHHCPWVGNCVGARNYRYFYFFITSLIVLILFIFTCCATHIGLEMKSQHGQFIEAIKKTPISLVICIICFFSVWSVVGLSGFHTYLLATNQTTNEDVKGTFSTKRRPTVKNPLCASDSPSLLDARGWVEEHPGLHFERRPQPTHGEHNRVFTVSINDEGAHA</sequence>
<evidence type="ECO:0000256" key="3">
    <source>
        <dbReference type="ARBA" id="ARBA00022692"/>
    </source>
</evidence>
<feature type="transmembrane region" description="Helical" evidence="10">
    <location>
        <begin position="197"/>
        <end position="217"/>
    </location>
</feature>
<keyword evidence="7" id="KW-0449">Lipoprotein</keyword>
<evidence type="ECO:0000256" key="10">
    <source>
        <dbReference type="RuleBase" id="RU079119"/>
    </source>
</evidence>
<keyword evidence="6" id="KW-0564">Palmitate</keyword>
<dbReference type="InterPro" id="IPR039859">
    <property type="entry name" value="PFA4/ZDH16/20/ERF2-like"/>
</dbReference>
<dbReference type="PANTHER" id="PTHR22883">
    <property type="entry name" value="ZINC FINGER DHHC DOMAIN CONTAINING PROTEIN"/>
    <property type="match status" value="1"/>
</dbReference>
<feature type="transmembrane region" description="Helical" evidence="10">
    <location>
        <begin position="170"/>
        <end position="191"/>
    </location>
</feature>
<protein>
    <recommendedName>
        <fullName evidence="10">Palmitoyltransferase</fullName>
        <ecNumber evidence="10">2.3.1.225</ecNumber>
    </recommendedName>
</protein>
<dbReference type="PROSITE" id="PS50216">
    <property type="entry name" value="DHHC"/>
    <property type="match status" value="1"/>
</dbReference>
<reference evidence="13" key="1">
    <citation type="submission" date="2024-02" db="UniProtKB">
        <authorList>
            <consortium name="WormBaseParasite"/>
        </authorList>
    </citation>
    <scope>IDENTIFICATION</scope>
</reference>
<keyword evidence="4 10" id="KW-1133">Transmembrane helix</keyword>
<comment type="domain">
    <text evidence="10">The DHHC domain is required for palmitoyltransferase activity.</text>
</comment>